<evidence type="ECO:0000313" key="2">
    <source>
        <dbReference type="EMBL" id="PON94975.1"/>
    </source>
</evidence>
<gene>
    <name evidence="2" type="ORF">TorRG33x02_091740</name>
</gene>
<proteinExistence type="predicted"/>
<keyword evidence="1" id="KW-0812">Transmembrane</keyword>
<sequence length="105" mass="12425">MPKQNSVVVLEASRYSLSRSSTAFSTIYIHLRTKKKRARNYKQGMVHWILMLAFSFSYFKFFWDETKQELRKKKLTTIASCPKQQLATYLTKIKRKILRGKKGTI</sequence>
<accession>A0A2P5FB10</accession>
<keyword evidence="1" id="KW-1133">Transmembrane helix</keyword>
<dbReference type="EMBL" id="JXTC01000047">
    <property type="protein sequence ID" value="PON94975.1"/>
    <property type="molecule type" value="Genomic_DNA"/>
</dbReference>
<comment type="caution">
    <text evidence="2">The sequence shown here is derived from an EMBL/GenBank/DDBJ whole genome shotgun (WGS) entry which is preliminary data.</text>
</comment>
<keyword evidence="3" id="KW-1185">Reference proteome</keyword>
<organism evidence="2 3">
    <name type="scientific">Trema orientale</name>
    <name type="common">Charcoal tree</name>
    <name type="synonym">Celtis orientalis</name>
    <dbReference type="NCBI Taxonomy" id="63057"/>
    <lineage>
        <taxon>Eukaryota</taxon>
        <taxon>Viridiplantae</taxon>
        <taxon>Streptophyta</taxon>
        <taxon>Embryophyta</taxon>
        <taxon>Tracheophyta</taxon>
        <taxon>Spermatophyta</taxon>
        <taxon>Magnoliopsida</taxon>
        <taxon>eudicotyledons</taxon>
        <taxon>Gunneridae</taxon>
        <taxon>Pentapetalae</taxon>
        <taxon>rosids</taxon>
        <taxon>fabids</taxon>
        <taxon>Rosales</taxon>
        <taxon>Cannabaceae</taxon>
        <taxon>Trema</taxon>
    </lineage>
</organism>
<protein>
    <submittedName>
        <fullName evidence="2">Uncharacterized protein</fullName>
    </submittedName>
</protein>
<evidence type="ECO:0000313" key="3">
    <source>
        <dbReference type="Proteomes" id="UP000237000"/>
    </source>
</evidence>
<keyword evidence="1" id="KW-0472">Membrane</keyword>
<reference evidence="3" key="1">
    <citation type="submission" date="2016-06" db="EMBL/GenBank/DDBJ databases">
        <title>Parallel loss of symbiosis genes in relatives of nitrogen-fixing non-legume Parasponia.</title>
        <authorList>
            <person name="Van Velzen R."/>
            <person name="Holmer R."/>
            <person name="Bu F."/>
            <person name="Rutten L."/>
            <person name="Van Zeijl A."/>
            <person name="Liu W."/>
            <person name="Santuari L."/>
            <person name="Cao Q."/>
            <person name="Sharma T."/>
            <person name="Shen D."/>
            <person name="Roswanjaya Y."/>
            <person name="Wardhani T."/>
            <person name="Kalhor M.S."/>
            <person name="Jansen J."/>
            <person name="Van den Hoogen J."/>
            <person name="Gungor B."/>
            <person name="Hartog M."/>
            <person name="Hontelez J."/>
            <person name="Verver J."/>
            <person name="Yang W.-C."/>
            <person name="Schijlen E."/>
            <person name="Repin R."/>
            <person name="Schilthuizen M."/>
            <person name="Schranz E."/>
            <person name="Heidstra R."/>
            <person name="Miyata K."/>
            <person name="Fedorova E."/>
            <person name="Kohlen W."/>
            <person name="Bisseling T."/>
            <person name="Smit S."/>
            <person name="Geurts R."/>
        </authorList>
    </citation>
    <scope>NUCLEOTIDE SEQUENCE [LARGE SCALE GENOMIC DNA]</scope>
    <source>
        <strain evidence="3">cv. RG33-2</strain>
    </source>
</reference>
<dbReference type="AlphaFoldDB" id="A0A2P5FB10"/>
<feature type="transmembrane region" description="Helical" evidence="1">
    <location>
        <begin position="45"/>
        <end position="63"/>
    </location>
</feature>
<dbReference type="OrthoDB" id="10476761at2759"/>
<name>A0A2P5FB10_TREOI</name>
<dbReference type="Proteomes" id="UP000237000">
    <property type="component" value="Unassembled WGS sequence"/>
</dbReference>
<evidence type="ECO:0000256" key="1">
    <source>
        <dbReference type="SAM" id="Phobius"/>
    </source>
</evidence>
<dbReference type="InParanoid" id="A0A2P5FB10"/>